<dbReference type="SUPFAM" id="SSF111337">
    <property type="entry name" value="QueA-like"/>
    <property type="match status" value="1"/>
</dbReference>
<evidence type="ECO:0000256" key="13">
    <source>
        <dbReference type="HAMAP-Rule" id="MF_00113"/>
    </source>
</evidence>
<dbReference type="Proteomes" id="UP000886251">
    <property type="component" value="Unassembled WGS sequence"/>
</dbReference>
<dbReference type="InterPro" id="IPR042119">
    <property type="entry name" value="QueA_dom2"/>
</dbReference>
<dbReference type="GO" id="GO:0005737">
    <property type="term" value="C:cytoplasm"/>
    <property type="evidence" value="ECO:0007669"/>
    <property type="project" value="UniProtKB-SubCell"/>
</dbReference>
<comment type="similarity">
    <text evidence="9 13">Belongs to the QueA family.</text>
</comment>
<dbReference type="EMBL" id="DRKP01000059">
    <property type="protein sequence ID" value="HEB95808.1"/>
    <property type="molecule type" value="Genomic_DNA"/>
</dbReference>
<comment type="catalytic activity">
    <reaction evidence="8 13">
        <text>7-aminomethyl-7-carbaguanosine(34) in tRNA + S-adenosyl-L-methionine = epoxyqueuosine(34) in tRNA + adenine + L-methionine + 2 H(+)</text>
        <dbReference type="Rhea" id="RHEA:32155"/>
        <dbReference type="Rhea" id="RHEA-COMP:10342"/>
        <dbReference type="Rhea" id="RHEA-COMP:18582"/>
        <dbReference type="ChEBI" id="CHEBI:15378"/>
        <dbReference type="ChEBI" id="CHEBI:16708"/>
        <dbReference type="ChEBI" id="CHEBI:57844"/>
        <dbReference type="ChEBI" id="CHEBI:59789"/>
        <dbReference type="ChEBI" id="CHEBI:82833"/>
        <dbReference type="ChEBI" id="CHEBI:194443"/>
        <dbReference type="EC" id="2.4.99.17"/>
    </reaction>
</comment>
<evidence type="ECO:0000256" key="3">
    <source>
        <dbReference type="ARBA" id="ARBA00011245"/>
    </source>
</evidence>
<comment type="caution">
    <text evidence="14">The sequence shown here is derived from an EMBL/GenBank/DDBJ whole genome shotgun (WGS) entry which is preliminary data.</text>
</comment>
<evidence type="ECO:0000256" key="5">
    <source>
        <dbReference type="ARBA" id="ARBA00022679"/>
    </source>
</evidence>
<sequence>MRRSDFHYHLPRELIAQVPLPRRGDSRLLCLDGGSGTLQDRHFSDLPALLRPGDLLVFNDTRVIPARLHGRKETGGRVELLLERLLGSHCGLAHIRASKSPKPGTRIELEGGGRLEVDGRDGELFRIRSPEQPLMALLERSGHVPLPPYIERPDDGRDLERYQTVYAERPGAVAAPTAGLHFDRQMLERLRQQGVASARVTLHVGAGTFQPVRVERLEEHRMHAEYVEVGAETCDRVAATRAAGGRVVAVGTTSVRSLEAASASGVPRPFQGDTRLFITPGYRFRSVDALITNFHLPESTLLMLVAAFAGYEQVMAAYRHAVAEGYRFFSYGDAMFLTRRP</sequence>
<dbReference type="AlphaFoldDB" id="A0A831W4S6"/>
<evidence type="ECO:0000256" key="9">
    <source>
        <dbReference type="ARBA" id="ARBA00061210"/>
    </source>
</evidence>
<keyword evidence="7 13" id="KW-0671">Queuosine biosynthesis</keyword>
<dbReference type="Gene3D" id="2.40.10.240">
    <property type="entry name" value="QueA-like"/>
    <property type="match status" value="1"/>
</dbReference>
<proteinExistence type="inferred from homology"/>
<comment type="function">
    <text evidence="13">Transfers and isomerizes the ribose moiety from AdoMet to the 7-aminomethyl group of 7-deazaguanine (preQ1-tRNA) to give epoxyqueuosine (oQ-tRNA).</text>
</comment>
<dbReference type="GO" id="GO:0008616">
    <property type="term" value="P:tRNA queuosine(34) biosynthetic process"/>
    <property type="evidence" value="ECO:0007669"/>
    <property type="project" value="UniProtKB-UniRule"/>
</dbReference>
<dbReference type="InterPro" id="IPR036100">
    <property type="entry name" value="QueA_sf"/>
</dbReference>
<keyword evidence="4 13" id="KW-0963">Cytoplasm</keyword>
<dbReference type="FunFam" id="3.40.1780.10:FF:000001">
    <property type="entry name" value="S-adenosylmethionine:tRNA ribosyltransferase-isomerase"/>
    <property type="match status" value="1"/>
</dbReference>
<evidence type="ECO:0000256" key="12">
    <source>
        <dbReference type="ARBA" id="ARBA00076160"/>
    </source>
</evidence>
<evidence type="ECO:0000313" key="14">
    <source>
        <dbReference type="EMBL" id="HEB95808.1"/>
    </source>
</evidence>
<dbReference type="UniPathway" id="UPA00392"/>
<dbReference type="PANTHER" id="PTHR30307">
    <property type="entry name" value="S-ADENOSYLMETHIONINE:TRNA RIBOSYLTRANSFERASE-ISOMERASE"/>
    <property type="match status" value="1"/>
</dbReference>
<dbReference type="NCBIfam" id="NF001140">
    <property type="entry name" value="PRK00147.1"/>
    <property type="match status" value="1"/>
</dbReference>
<reference evidence="14" key="1">
    <citation type="journal article" date="2020" name="mSystems">
        <title>Genome- and Community-Level Interaction Insights into Carbon Utilization and Element Cycling Functions of Hydrothermarchaeota in Hydrothermal Sediment.</title>
        <authorList>
            <person name="Zhou Z."/>
            <person name="Liu Y."/>
            <person name="Xu W."/>
            <person name="Pan J."/>
            <person name="Luo Z.H."/>
            <person name="Li M."/>
        </authorList>
    </citation>
    <scope>NUCLEOTIDE SEQUENCE [LARGE SCALE GENOMIC DNA]</scope>
    <source>
        <strain evidence="14">HyVt-443</strain>
    </source>
</reference>
<evidence type="ECO:0000256" key="8">
    <source>
        <dbReference type="ARBA" id="ARBA00052751"/>
    </source>
</evidence>
<dbReference type="Pfam" id="PF02547">
    <property type="entry name" value="Queuosine_synth"/>
    <property type="match status" value="1"/>
</dbReference>
<evidence type="ECO:0000256" key="4">
    <source>
        <dbReference type="ARBA" id="ARBA00022490"/>
    </source>
</evidence>
<evidence type="ECO:0000256" key="1">
    <source>
        <dbReference type="ARBA" id="ARBA00004496"/>
    </source>
</evidence>
<evidence type="ECO:0000256" key="6">
    <source>
        <dbReference type="ARBA" id="ARBA00022691"/>
    </source>
</evidence>
<dbReference type="GO" id="GO:0051075">
    <property type="term" value="F:S-adenosylmethionine:tRNA ribosyltransferase-isomerase activity"/>
    <property type="evidence" value="ECO:0007669"/>
    <property type="project" value="UniProtKB-EC"/>
</dbReference>
<name>A0A831W4S6_9GAMM</name>
<keyword evidence="6 13" id="KW-0949">S-adenosyl-L-methionine</keyword>
<gene>
    <name evidence="13 14" type="primary">queA</name>
    <name evidence="14" type="ORF">ENI96_05195</name>
</gene>
<evidence type="ECO:0000256" key="11">
    <source>
        <dbReference type="ARBA" id="ARBA00069325"/>
    </source>
</evidence>
<dbReference type="Gene3D" id="3.40.1780.10">
    <property type="entry name" value="QueA-like"/>
    <property type="match status" value="1"/>
</dbReference>
<comment type="subcellular location">
    <subcellularLocation>
        <location evidence="1 13">Cytoplasm</location>
    </subcellularLocation>
</comment>
<dbReference type="InterPro" id="IPR042118">
    <property type="entry name" value="QueA_dom1"/>
</dbReference>
<evidence type="ECO:0000256" key="7">
    <source>
        <dbReference type="ARBA" id="ARBA00022785"/>
    </source>
</evidence>
<keyword evidence="5 13" id="KW-0808">Transferase</keyword>
<organism evidence="14">
    <name type="scientific">Sedimenticola thiotaurini</name>
    <dbReference type="NCBI Taxonomy" id="1543721"/>
    <lineage>
        <taxon>Bacteria</taxon>
        <taxon>Pseudomonadati</taxon>
        <taxon>Pseudomonadota</taxon>
        <taxon>Gammaproteobacteria</taxon>
        <taxon>Chromatiales</taxon>
        <taxon>Sedimenticolaceae</taxon>
        <taxon>Sedimenticola</taxon>
    </lineage>
</organism>
<accession>A0A831W4S6</accession>
<dbReference type="NCBIfam" id="TIGR00113">
    <property type="entry name" value="queA"/>
    <property type="match status" value="1"/>
</dbReference>
<keyword evidence="14" id="KW-0328">Glycosyltransferase</keyword>
<dbReference type="PANTHER" id="PTHR30307:SF0">
    <property type="entry name" value="S-ADENOSYLMETHIONINE:TRNA RIBOSYLTRANSFERASE-ISOMERASE"/>
    <property type="match status" value="1"/>
</dbReference>
<dbReference type="InterPro" id="IPR003699">
    <property type="entry name" value="QueA"/>
</dbReference>
<dbReference type="HAMAP" id="MF_00113">
    <property type="entry name" value="QueA"/>
    <property type="match status" value="1"/>
</dbReference>
<evidence type="ECO:0000256" key="2">
    <source>
        <dbReference type="ARBA" id="ARBA00004691"/>
    </source>
</evidence>
<dbReference type="EC" id="2.4.99.17" evidence="10 13"/>
<comment type="pathway">
    <text evidence="2 13">tRNA modification; tRNA-queuosine biosynthesis.</text>
</comment>
<comment type="subunit">
    <text evidence="3 13">Monomer.</text>
</comment>
<evidence type="ECO:0000256" key="10">
    <source>
        <dbReference type="ARBA" id="ARBA00066503"/>
    </source>
</evidence>
<protein>
    <recommendedName>
        <fullName evidence="11 13">S-adenosylmethionine:tRNA ribosyltransferase-isomerase</fullName>
        <ecNumber evidence="10 13">2.4.99.17</ecNumber>
    </recommendedName>
    <alternativeName>
        <fullName evidence="12 13">Queuosine biosynthesis protein QueA</fullName>
    </alternativeName>
</protein>